<dbReference type="EMBL" id="JARKNE010000010">
    <property type="protein sequence ID" value="KAK5794319.1"/>
    <property type="molecule type" value="Genomic_DNA"/>
</dbReference>
<keyword evidence="9" id="KW-0408">Iron</keyword>
<keyword evidence="5" id="KW-0932">Cytokinin signaling pathway</keyword>
<evidence type="ECO:0000256" key="2">
    <source>
        <dbReference type="ARBA" id="ARBA00004514"/>
    </source>
</evidence>
<comment type="cofactor">
    <cofactor evidence="1">
        <name>L-ascorbate</name>
        <dbReference type="ChEBI" id="CHEBI:38290"/>
    </cofactor>
</comment>
<keyword evidence="4" id="KW-0479">Metal-binding</keyword>
<keyword evidence="16" id="KW-1185">Reference proteome</keyword>
<dbReference type="InterPro" id="IPR006620">
    <property type="entry name" value="Pro_4_hyd_alph"/>
</dbReference>
<comment type="subcellular location">
    <subcellularLocation>
        <location evidence="2">Cytoplasm</location>
        <location evidence="2">Cytosol</location>
    </subcellularLocation>
    <subcellularLocation>
        <location evidence="3">Endoplasmic reticulum membrane</location>
        <topology evidence="3">Single-pass type II membrane protein</topology>
    </subcellularLocation>
</comment>
<reference evidence="15 16" key="1">
    <citation type="submission" date="2023-03" db="EMBL/GenBank/DDBJ databases">
        <title>WGS of Gossypium arboreum.</title>
        <authorList>
            <person name="Yu D."/>
        </authorList>
    </citation>
    <scope>NUCLEOTIDE SEQUENCE [LARGE SCALE GENOMIC DNA]</scope>
    <source>
        <tissue evidence="15">Leaf</tissue>
    </source>
</reference>
<dbReference type="PROSITE" id="PS51471">
    <property type="entry name" value="FE2OG_OXY"/>
    <property type="match status" value="1"/>
</dbReference>
<dbReference type="PROSITE" id="PS50894">
    <property type="entry name" value="HPT"/>
    <property type="match status" value="1"/>
</dbReference>
<evidence type="ECO:0000256" key="1">
    <source>
        <dbReference type="ARBA" id="ARBA00001961"/>
    </source>
</evidence>
<dbReference type="InterPro" id="IPR005123">
    <property type="entry name" value="Oxoglu/Fe-dep_dioxygenase_dom"/>
</dbReference>
<feature type="signal peptide" evidence="12">
    <location>
        <begin position="1"/>
        <end position="27"/>
    </location>
</feature>
<evidence type="ECO:0000256" key="3">
    <source>
        <dbReference type="ARBA" id="ARBA00004648"/>
    </source>
</evidence>
<dbReference type="Pfam" id="PF01627">
    <property type="entry name" value="Hpt"/>
    <property type="match status" value="1"/>
</dbReference>
<evidence type="ECO:0000256" key="8">
    <source>
        <dbReference type="ARBA" id="ARBA00023002"/>
    </source>
</evidence>
<evidence type="ECO:0000256" key="6">
    <source>
        <dbReference type="ARBA" id="ARBA00022964"/>
    </source>
</evidence>
<dbReference type="InterPro" id="IPR045054">
    <property type="entry name" value="P4HA-like"/>
</dbReference>
<keyword evidence="8" id="KW-0560">Oxidoreductase</keyword>
<dbReference type="SMART" id="SM00702">
    <property type="entry name" value="P4Hc"/>
    <property type="match status" value="1"/>
</dbReference>
<evidence type="ECO:0008006" key="17">
    <source>
        <dbReference type="Google" id="ProtNLM"/>
    </source>
</evidence>
<feature type="domain" description="Fe2OG dioxygenase" evidence="14">
    <location>
        <begin position="124"/>
        <end position="248"/>
    </location>
</feature>
<keyword evidence="12" id="KW-0732">Signal</keyword>
<dbReference type="InterPro" id="IPR036641">
    <property type="entry name" value="HPT_dom_sf"/>
</dbReference>
<feature type="domain" description="HPt" evidence="13">
    <location>
        <begin position="357"/>
        <end position="456"/>
    </location>
</feature>
<keyword evidence="11" id="KW-0597">Phosphoprotein</keyword>
<dbReference type="Proteomes" id="UP001358586">
    <property type="component" value="Chromosome 10"/>
</dbReference>
<evidence type="ECO:0000256" key="12">
    <source>
        <dbReference type="SAM" id="SignalP"/>
    </source>
</evidence>
<name>A0ABR0NH31_GOSAR</name>
<comment type="caution">
    <text evidence="15">The sequence shown here is derived from an EMBL/GenBank/DDBJ whole genome shotgun (WGS) entry which is preliminary data.</text>
</comment>
<evidence type="ECO:0000313" key="15">
    <source>
        <dbReference type="EMBL" id="KAK5794319.1"/>
    </source>
</evidence>
<accession>A0ABR0NH31</accession>
<evidence type="ECO:0000259" key="14">
    <source>
        <dbReference type="PROSITE" id="PS51471"/>
    </source>
</evidence>
<feature type="modified residue" description="Phosphohistidine" evidence="11">
    <location>
        <position position="398"/>
    </location>
</feature>
<dbReference type="PANTHER" id="PTHR10869:SF194">
    <property type="entry name" value="PROLYL 4-HYDROXYLASE 4-RELATED"/>
    <property type="match status" value="1"/>
</dbReference>
<protein>
    <recommendedName>
        <fullName evidence="17">Procollagen-proline 4-dioxygenase</fullName>
    </recommendedName>
</protein>
<comment type="catalytic activity">
    <reaction evidence="10">
        <text>L-prolyl-[collagen] + 2-oxoglutarate + O2 = trans-4-hydroxy-L-prolyl-[collagen] + succinate + CO2</text>
        <dbReference type="Rhea" id="RHEA:18945"/>
        <dbReference type="Rhea" id="RHEA-COMP:11676"/>
        <dbReference type="Rhea" id="RHEA-COMP:11680"/>
        <dbReference type="ChEBI" id="CHEBI:15379"/>
        <dbReference type="ChEBI" id="CHEBI:16526"/>
        <dbReference type="ChEBI" id="CHEBI:16810"/>
        <dbReference type="ChEBI" id="CHEBI:30031"/>
        <dbReference type="ChEBI" id="CHEBI:50342"/>
        <dbReference type="ChEBI" id="CHEBI:61965"/>
        <dbReference type="EC" id="1.14.11.2"/>
    </reaction>
</comment>
<evidence type="ECO:0000259" key="13">
    <source>
        <dbReference type="PROSITE" id="PS50894"/>
    </source>
</evidence>
<dbReference type="Gene3D" id="1.20.120.160">
    <property type="entry name" value="HPT domain"/>
    <property type="match status" value="1"/>
</dbReference>
<evidence type="ECO:0000256" key="5">
    <source>
        <dbReference type="ARBA" id="ARBA00022864"/>
    </source>
</evidence>
<keyword evidence="7" id="KW-0735">Signal-anchor</keyword>
<dbReference type="SUPFAM" id="SSF47226">
    <property type="entry name" value="Histidine-containing phosphotransfer domain, HPT domain"/>
    <property type="match status" value="1"/>
</dbReference>
<dbReference type="InterPro" id="IPR008207">
    <property type="entry name" value="Sig_transdc_His_kin_Hpt_dom"/>
</dbReference>
<dbReference type="Gene3D" id="2.60.120.620">
    <property type="entry name" value="q2cbj1_9rhob like domain"/>
    <property type="match status" value="1"/>
</dbReference>
<organism evidence="15 16">
    <name type="scientific">Gossypium arboreum</name>
    <name type="common">Tree cotton</name>
    <name type="synonym">Gossypium nanking</name>
    <dbReference type="NCBI Taxonomy" id="29729"/>
    <lineage>
        <taxon>Eukaryota</taxon>
        <taxon>Viridiplantae</taxon>
        <taxon>Streptophyta</taxon>
        <taxon>Embryophyta</taxon>
        <taxon>Tracheophyta</taxon>
        <taxon>Spermatophyta</taxon>
        <taxon>Magnoliopsida</taxon>
        <taxon>eudicotyledons</taxon>
        <taxon>Gunneridae</taxon>
        <taxon>Pentapetalae</taxon>
        <taxon>rosids</taxon>
        <taxon>malvids</taxon>
        <taxon>Malvales</taxon>
        <taxon>Malvaceae</taxon>
        <taxon>Malvoideae</taxon>
        <taxon>Gossypium</taxon>
    </lineage>
</organism>
<proteinExistence type="predicted"/>
<dbReference type="Pfam" id="PF13640">
    <property type="entry name" value="2OG-FeII_Oxy_3"/>
    <property type="match status" value="1"/>
</dbReference>
<evidence type="ECO:0000256" key="9">
    <source>
        <dbReference type="ARBA" id="ARBA00023004"/>
    </source>
</evidence>
<dbReference type="InterPro" id="IPR044862">
    <property type="entry name" value="Pro_4_hyd_alph_FE2OG_OXY"/>
</dbReference>
<evidence type="ECO:0000256" key="7">
    <source>
        <dbReference type="ARBA" id="ARBA00022968"/>
    </source>
</evidence>
<dbReference type="CDD" id="cd00088">
    <property type="entry name" value="HPT"/>
    <property type="match status" value="1"/>
</dbReference>
<evidence type="ECO:0000313" key="16">
    <source>
        <dbReference type="Proteomes" id="UP001358586"/>
    </source>
</evidence>
<keyword evidence="6" id="KW-0223">Dioxygenase</keyword>
<gene>
    <name evidence="15" type="ORF">PVK06_035541</name>
</gene>
<evidence type="ECO:0000256" key="11">
    <source>
        <dbReference type="PROSITE-ProRule" id="PRU00110"/>
    </source>
</evidence>
<sequence length="473" mass="53212">MAIGRSCSLQILILNLIASNLYQSCESFLTPPSSIINPSKVKQVSWKPRAFVYEGFLTDLECDHLISLAKSELKRSAVADNVSGQSKLSEVRTSSGMFIPKGKDPIVAGIEDKISTWTFLPKENGEDIQVLRYEHGQKYDPHYDYFTDKVNIARGGHRIATVLMYLTNVTKGGETVFPQAEEPSRRRTPPKDDLSECAKKGIAVKPRRGDALLFFSLFPTAIPDQNSLHAGCPVIEGEKWSATKWIHVDSFEKNLDIGGNCTDLNESCERWAALGECTKNREYMIGTAELPGYCRRSCKVSLISGKSSLYVQREQRLKRMEVGQMQRRLVDYTKSLFMEGFLDAQFLQLQQLQDESNPDFVVEVVSLFFDDSEKLLNDLTMALDQPSVDFKKVDAHVHQLKGSSSSIGAQRVKNACIAFRSFCEEQNIDATLRCLQQVKQEYYLVKNKLETMLRLEQQIVAAGGSIPMIELGF</sequence>
<evidence type="ECO:0000256" key="4">
    <source>
        <dbReference type="ARBA" id="ARBA00022723"/>
    </source>
</evidence>
<dbReference type="PANTHER" id="PTHR10869">
    <property type="entry name" value="PROLYL 4-HYDROXYLASE ALPHA SUBUNIT"/>
    <property type="match status" value="1"/>
</dbReference>
<keyword evidence="7" id="KW-0812">Transmembrane</keyword>
<feature type="chain" id="PRO_5046772491" description="Procollagen-proline 4-dioxygenase" evidence="12">
    <location>
        <begin position="28"/>
        <end position="473"/>
    </location>
</feature>
<evidence type="ECO:0000256" key="10">
    <source>
        <dbReference type="ARBA" id="ARBA00049169"/>
    </source>
</evidence>